<evidence type="ECO:0000256" key="5">
    <source>
        <dbReference type="ARBA" id="ARBA00022598"/>
    </source>
</evidence>
<evidence type="ECO:0000259" key="15">
    <source>
        <dbReference type="Pfam" id="PF09334"/>
    </source>
</evidence>
<dbReference type="InterPro" id="IPR032678">
    <property type="entry name" value="tRNA-synt_1_cat_dom"/>
</dbReference>
<dbReference type="Gene3D" id="1.10.730.10">
    <property type="entry name" value="Isoleucyl-tRNA Synthetase, Domain 1"/>
    <property type="match status" value="1"/>
</dbReference>
<comment type="similarity">
    <text evidence="13">Belongs to the class-I aminoacyl-tRNA synthetase family.</text>
</comment>
<comment type="caution">
    <text evidence="16">The sequence shown here is derived from an EMBL/GenBank/DDBJ whole genome shotgun (WGS) entry which is preliminary data.</text>
</comment>
<dbReference type="Pfam" id="PF09334">
    <property type="entry name" value="tRNA-synt_1g"/>
    <property type="match status" value="1"/>
</dbReference>
<dbReference type="CDD" id="cd00814">
    <property type="entry name" value="MetRS_core"/>
    <property type="match status" value="1"/>
</dbReference>
<dbReference type="EC" id="6.1.1.10" evidence="3"/>
<dbReference type="SUPFAM" id="SSF52374">
    <property type="entry name" value="Nucleotidylyl transferase"/>
    <property type="match status" value="1"/>
</dbReference>
<dbReference type="Gene3D" id="2.170.220.10">
    <property type="match status" value="1"/>
</dbReference>
<dbReference type="InterPro" id="IPR015413">
    <property type="entry name" value="Methionyl/Leucyl_tRNA_Synth"/>
</dbReference>
<proteinExistence type="inferred from homology"/>
<dbReference type="GO" id="GO:0046872">
    <property type="term" value="F:metal ion binding"/>
    <property type="evidence" value="ECO:0007669"/>
    <property type="project" value="UniProtKB-KW"/>
</dbReference>
<evidence type="ECO:0000256" key="7">
    <source>
        <dbReference type="ARBA" id="ARBA00022741"/>
    </source>
</evidence>
<evidence type="ECO:0000313" key="16">
    <source>
        <dbReference type="EMBL" id="PIV38534.1"/>
    </source>
</evidence>
<keyword evidence="7 13" id="KW-0547">Nucleotide-binding</keyword>
<gene>
    <name evidence="16" type="ORF">COS30_01635</name>
</gene>
<reference evidence="17" key="1">
    <citation type="submission" date="2017-09" db="EMBL/GenBank/DDBJ databases">
        <title>Depth-based differentiation of microbial function through sediment-hosted aquifers and enrichment of novel symbionts in the deep terrestrial subsurface.</title>
        <authorList>
            <person name="Probst A.J."/>
            <person name="Ladd B."/>
            <person name="Jarett J.K."/>
            <person name="Geller-Mcgrath D.E."/>
            <person name="Sieber C.M.K."/>
            <person name="Emerson J.B."/>
            <person name="Anantharaman K."/>
            <person name="Thomas B.C."/>
            <person name="Malmstrom R."/>
            <person name="Stieglmeier M."/>
            <person name="Klingl A."/>
            <person name="Woyke T."/>
            <person name="Ryan C.M."/>
            <person name="Banfield J.F."/>
        </authorList>
    </citation>
    <scope>NUCLEOTIDE SEQUENCE [LARGE SCALE GENOMIC DNA]</scope>
</reference>
<dbReference type="GO" id="GO:0005524">
    <property type="term" value="F:ATP binding"/>
    <property type="evidence" value="ECO:0007669"/>
    <property type="project" value="UniProtKB-KW"/>
</dbReference>
<dbReference type="SUPFAM" id="SSF47323">
    <property type="entry name" value="Anticodon-binding domain of a subclass of class I aminoacyl-tRNA synthetases"/>
    <property type="match status" value="1"/>
</dbReference>
<keyword evidence="10 13" id="KW-0648">Protein biosynthesis</keyword>
<comment type="cofactor">
    <cofactor evidence="1">
        <name>Zn(2+)</name>
        <dbReference type="ChEBI" id="CHEBI:29105"/>
    </cofactor>
</comment>
<dbReference type="InterPro" id="IPR014758">
    <property type="entry name" value="Met-tRNA_synth"/>
</dbReference>
<evidence type="ECO:0000256" key="12">
    <source>
        <dbReference type="ARBA" id="ARBA00030904"/>
    </source>
</evidence>
<dbReference type="InterPro" id="IPR023457">
    <property type="entry name" value="Met-tRNA_synth_2"/>
</dbReference>
<dbReference type="GO" id="GO:0006431">
    <property type="term" value="P:methionyl-tRNA aminoacylation"/>
    <property type="evidence" value="ECO:0007669"/>
    <property type="project" value="InterPro"/>
</dbReference>
<keyword evidence="5 13" id="KW-0436">Ligase</keyword>
<dbReference type="InterPro" id="IPR014729">
    <property type="entry name" value="Rossmann-like_a/b/a_fold"/>
</dbReference>
<dbReference type="InterPro" id="IPR009080">
    <property type="entry name" value="tRNAsynth_Ia_anticodon-bd"/>
</dbReference>
<dbReference type="AlphaFoldDB" id="A0A2M7D6C4"/>
<dbReference type="Pfam" id="PF01406">
    <property type="entry name" value="tRNA-synt_1e"/>
    <property type="match status" value="1"/>
</dbReference>
<comment type="function">
    <text evidence="2">Is required not only for elongation of protein synthesis but also for the initiation of all mRNA translation through initiator tRNA(fMet) aminoacylation.</text>
</comment>
<dbReference type="PRINTS" id="PR01041">
    <property type="entry name" value="TRNASYNTHMET"/>
</dbReference>
<keyword evidence="9 13" id="KW-0067">ATP-binding</keyword>
<keyword evidence="8" id="KW-0862">Zinc</keyword>
<evidence type="ECO:0000256" key="3">
    <source>
        <dbReference type="ARBA" id="ARBA00012838"/>
    </source>
</evidence>
<dbReference type="PANTHER" id="PTHR43326:SF1">
    <property type="entry name" value="METHIONINE--TRNA LIGASE, MITOCHONDRIAL"/>
    <property type="match status" value="1"/>
</dbReference>
<evidence type="ECO:0000256" key="8">
    <source>
        <dbReference type="ARBA" id="ARBA00022833"/>
    </source>
</evidence>
<evidence type="ECO:0000256" key="1">
    <source>
        <dbReference type="ARBA" id="ARBA00001947"/>
    </source>
</evidence>
<feature type="domain" description="Methionyl/Leucyl tRNA synthetase" evidence="15">
    <location>
        <begin position="148"/>
        <end position="357"/>
    </location>
</feature>
<evidence type="ECO:0000256" key="9">
    <source>
        <dbReference type="ARBA" id="ARBA00022840"/>
    </source>
</evidence>
<feature type="non-terminal residue" evidence="16">
    <location>
        <position position="468"/>
    </location>
</feature>
<keyword evidence="11 13" id="KW-0030">Aminoacyl-tRNA synthetase</keyword>
<dbReference type="GO" id="GO:0004825">
    <property type="term" value="F:methionine-tRNA ligase activity"/>
    <property type="evidence" value="ECO:0007669"/>
    <property type="project" value="UniProtKB-EC"/>
</dbReference>
<accession>A0A2M7D6C4</accession>
<dbReference type="InterPro" id="IPR033911">
    <property type="entry name" value="MetRS_core"/>
</dbReference>
<dbReference type="Gene3D" id="3.40.50.620">
    <property type="entry name" value="HUPs"/>
    <property type="match status" value="1"/>
</dbReference>
<organism evidence="16 17">
    <name type="scientific">Candidatus Portnoybacteria bacterium CG02_land_8_20_14_3_00_45_8</name>
    <dbReference type="NCBI Taxonomy" id="1974807"/>
    <lineage>
        <taxon>Bacteria</taxon>
        <taxon>Candidatus Portnoyibacteriota</taxon>
    </lineage>
</organism>
<sequence length="468" mass="52981">MNKFYITTPIYYVNDRPHIGHAYTTVAADILARWHKKQGESVFFLTGTDEHGAKVAEAAQKAGQSPKDFCDVKAQDFKKAWELLSVKYDNFIRTTDPAHEVATQQALQTMFDKGFIYKGDYEGLYCQGCEQYLTPDDLVDGKCPDHRTEPQLIKEDSYFFKLSHFEKELEKRILGDELKIEPKERKNEVLSFIRSGLKDISISRKNVKWGVPLPFDKDHTTYVWVDAFLNYLTGLGWQGSGVGDLKYWPPDIQLMAKDILRVHSTIWTGMLLALDIPLPKRMFVHGFFTFNGQKMSKSLGNVIWPEQLVEKYGADASRYLLLSSTSLGHDGDISWDKMTEKYNADLANGLGNLVSRVFNIIEKNFDGKVKAQAANIDIVKEMEEFRLSDALEKIKAKIDWANKKIDETKIWDLVKSDKAQAAEVLGELLGVIIAAGECLQSFMPQTAAKILAAAKAEKIIKGEGIFPR</sequence>
<evidence type="ECO:0000259" key="14">
    <source>
        <dbReference type="Pfam" id="PF01406"/>
    </source>
</evidence>
<dbReference type="PANTHER" id="PTHR43326">
    <property type="entry name" value="METHIONYL-TRNA SYNTHETASE"/>
    <property type="match status" value="1"/>
</dbReference>
<evidence type="ECO:0000256" key="2">
    <source>
        <dbReference type="ARBA" id="ARBA00003314"/>
    </source>
</evidence>
<evidence type="ECO:0000313" key="17">
    <source>
        <dbReference type="Proteomes" id="UP000229247"/>
    </source>
</evidence>
<evidence type="ECO:0000256" key="4">
    <source>
        <dbReference type="ARBA" id="ARBA00018753"/>
    </source>
</evidence>
<protein>
    <recommendedName>
        <fullName evidence="4">Methionine--tRNA ligase</fullName>
        <ecNumber evidence="3">6.1.1.10</ecNumber>
    </recommendedName>
    <alternativeName>
        <fullName evidence="12">Methionyl-tRNA synthetase</fullName>
    </alternativeName>
</protein>
<name>A0A2M7D6C4_9BACT</name>
<dbReference type="NCBIfam" id="TIGR00398">
    <property type="entry name" value="metG"/>
    <property type="match status" value="1"/>
</dbReference>
<evidence type="ECO:0000256" key="6">
    <source>
        <dbReference type="ARBA" id="ARBA00022723"/>
    </source>
</evidence>
<evidence type="ECO:0000256" key="10">
    <source>
        <dbReference type="ARBA" id="ARBA00022917"/>
    </source>
</evidence>
<evidence type="ECO:0000256" key="13">
    <source>
        <dbReference type="RuleBase" id="RU363039"/>
    </source>
</evidence>
<dbReference type="Proteomes" id="UP000229247">
    <property type="component" value="Unassembled WGS sequence"/>
</dbReference>
<feature type="domain" description="tRNA synthetases class I catalytic" evidence="14">
    <location>
        <begin position="13"/>
        <end position="125"/>
    </location>
</feature>
<dbReference type="EMBL" id="PEUE01000037">
    <property type="protein sequence ID" value="PIV38534.1"/>
    <property type="molecule type" value="Genomic_DNA"/>
</dbReference>
<evidence type="ECO:0000256" key="11">
    <source>
        <dbReference type="ARBA" id="ARBA00023146"/>
    </source>
</evidence>
<dbReference type="FunFam" id="2.170.220.10:FF:000003">
    <property type="entry name" value="Methionine--tRNA ligase"/>
    <property type="match status" value="1"/>
</dbReference>
<keyword evidence="6" id="KW-0479">Metal-binding</keyword>